<proteinExistence type="predicted"/>
<evidence type="ECO:0000256" key="1">
    <source>
        <dbReference type="ARBA" id="ARBA00022741"/>
    </source>
</evidence>
<dbReference type="PANTHER" id="PTHR24223">
    <property type="entry name" value="ATP-BINDING CASSETTE SUB-FAMILY C"/>
    <property type="match status" value="1"/>
</dbReference>
<protein>
    <recommendedName>
        <fullName evidence="3">ABC transporter domain-containing protein</fullName>
    </recommendedName>
</protein>
<dbReference type="PANTHER" id="PTHR24223:SF165">
    <property type="entry name" value="ABC TRANSPORTER C FAMILY MEMBER 15-RELATED"/>
    <property type="match status" value="1"/>
</dbReference>
<dbReference type="GO" id="GO:0005524">
    <property type="term" value="F:ATP binding"/>
    <property type="evidence" value="ECO:0007669"/>
    <property type="project" value="UniProtKB-KW"/>
</dbReference>
<dbReference type="InterPro" id="IPR027417">
    <property type="entry name" value="P-loop_NTPase"/>
</dbReference>
<gene>
    <name evidence="4" type="ORF">J5N97_022343</name>
</gene>
<dbReference type="Gene3D" id="3.40.50.300">
    <property type="entry name" value="P-loop containing nucleotide triphosphate hydrolases"/>
    <property type="match status" value="1"/>
</dbReference>
<reference evidence="4" key="1">
    <citation type="submission" date="2021-03" db="EMBL/GenBank/DDBJ databases">
        <authorList>
            <person name="Li Z."/>
            <person name="Yang C."/>
        </authorList>
    </citation>
    <scope>NUCLEOTIDE SEQUENCE</scope>
    <source>
        <strain evidence="4">Dzin_1.0</strain>
        <tissue evidence="4">Leaf</tissue>
    </source>
</reference>
<dbReference type="GO" id="GO:0042626">
    <property type="term" value="F:ATPase-coupled transmembrane transporter activity"/>
    <property type="evidence" value="ECO:0007669"/>
    <property type="project" value="TreeGrafter"/>
</dbReference>
<organism evidence="4 5">
    <name type="scientific">Dioscorea zingiberensis</name>
    <dbReference type="NCBI Taxonomy" id="325984"/>
    <lineage>
        <taxon>Eukaryota</taxon>
        <taxon>Viridiplantae</taxon>
        <taxon>Streptophyta</taxon>
        <taxon>Embryophyta</taxon>
        <taxon>Tracheophyta</taxon>
        <taxon>Spermatophyta</taxon>
        <taxon>Magnoliopsida</taxon>
        <taxon>Liliopsida</taxon>
        <taxon>Dioscoreales</taxon>
        <taxon>Dioscoreaceae</taxon>
        <taxon>Dioscorea</taxon>
    </lineage>
</organism>
<dbReference type="Proteomes" id="UP001085076">
    <property type="component" value="Miscellaneous, Linkage group lg06"/>
</dbReference>
<evidence type="ECO:0000313" key="4">
    <source>
        <dbReference type="EMBL" id="KAJ0969466.1"/>
    </source>
</evidence>
<dbReference type="SUPFAM" id="SSF52540">
    <property type="entry name" value="P-loop containing nucleoside triphosphate hydrolases"/>
    <property type="match status" value="1"/>
</dbReference>
<dbReference type="EMBL" id="JAGGNH010000006">
    <property type="protein sequence ID" value="KAJ0969466.1"/>
    <property type="molecule type" value="Genomic_DNA"/>
</dbReference>
<dbReference type="GO" id="GO:0016887">
    <property type="term" value="F:ATP hydrolysis activity"/>
    <property type="evidence" value="ECO:0007669"/>
    <property type="project" value="InterPro"/>
</dbReference>
<dbReference type="AlphaFoldDB" id="A0A9D5HAH1"/>
<keyword evidence="2" id="KW-0067">ATP-binding</keyword>
<dbReference type="OrthoDB" id="785575at2759"/>
<keyword evidence="5" id="KW-1185">Reference proteome</keyword>
<comment type="caution">
    <text evidence="4">The sequence shown here is derived from an EMBL/GenBank/DDBJ whole genome shotgun (WGS) entry which is preliminary data.</text>
</comment>
<reference evidence="4" key="2">
    <citation type="journal article" date="2022" name="Hortic Res">
        <title>The genome of Dioscorea zingiberensis sheds light on the biosynthesis, origin and evolution of the medicinally important diosgenin saponins.</title>
        <authorList>
            <person name="Li Y."/>
            <person name="Tan C."/>
            <person name="Li Z."/>
            <person name="Guo J."/>
            <person name="Li S."/>
            <person name="Chen X."/>
            <person name="Wang C."/>
            <person name="Dai X."/>
            <person name="Yang H."/>
            <person name="Song W."/>
            <person name="Hou L."/>
            <person name="Xu J."/>
            <person name="Tong Z."/>
            <person name="Xu A."/>
            <person name="Yuan X."/>
            <person name="Wang W."/>
            <person name="Yang Q."/>
            <person name="Chen L."/>
            <person name="Sun Z."/>
            <person name="Wang K."/>
            <person name="Pan B."/>
            <person name="Chen J."/>
            <person name="Bao Y."/>
            <person name="Liu F."/>
            <person name="Qi X."/>
            <person name="Gang D.R."/>
            <person name="Wen J."/>
            <person name="Li J."/>
        </authorList>
    </citation>
    <scope>NUCLEOTIDE SEQUENCE</scope>
    <source>
        <strain evidence="4">Dzin_1.0</strain>
    </source>
</reference>
<dbReference type="GO" id="GO:0016020">
    <property type="term" value="C:membrane"/>
    <property type="evidence" value="ECO:0007669"/>
    <property type="project" value="TreeGrafter"/>
</dbReference>
<feature type="domain" description="ABC transporter" evidence="3">
    <location>
        <begin position="1"/>
        <end position="211"/>
    </location>
</feature>
<accession>A0A9D5HAH1</accession>
<dbReference type="InterPro" id="IPR050173">
    <property type="entry name" value="ABC_transporter_C-like"/>
</dbReference>
<dbReference type="InterPro" id="IPR003439">
    <property type="entry name" value="ABC_transporter-like_ATP-bd"/>
</dbReference>
<evidence type="ECO:0000256" key="2">
    <source>
        <dbReference type="ARBA" id="ARBA00022840"/>
    </source>
</evidence>
<sequence>MSKRTISYIIKQIGDSIPARANQEKYHGVILIPEVLVEREVARVGGRVIICGSMAYVPQIPRMLTCNIKENILENPYNHENYERSLHAYALKRDIDSYSCGDLTEIGESGTNISSRLKQRIHIVKAVHQDADIYFLDDPFSAFDLQTGTIIFKECLKRMPRDKNILYVTNQVEFLLAAEHILLMENGKIEKAGGFRNYCSKTKDSSYWLELIVSHYKQPLMLNT</sequence>
<evidence type="ECO:0000259" key="3">
    <source>
        <dbReference type="PROSITE" id="PS50893"/>
    </source>
</evidence>
<name>A0A9D5HAH1_9LILI</name>
<evidence type="ECO:0000313" key="5">
    <source>
        <dbReference type="Proteomes" id="UP001085076"/>
    </source>
</evidence>
<dbReference type="PROSITE" id="PS50893">
    <property type="entry name" value="ABC_TRANSPORTER_2"/>
    <property type="match status" value="1"/>
</dbReference>
<keyword evidence="1" id="KW-0547">Nucleotide-binding</keyword>